<reference evidence="2" key="2">
    <citation type="journal article" date="2016" name="Genome Announc.">
        <title>Draft Genome Sequences of Two Novel Amoeba-Resistant Intranuclear Bacteria, 'Candidatus Berkiella cookevillensis' and 'Candidatus Berkiella aquae'.</title>
        <authorList>
            <person name="Mehari Y.T."/>
            <person name="Arivett B.A."/>
            <person name="Farone A.L."/>
            <person name="Gunderson J.H."/>
            <person name="Farone M.B."/>
        </authorList>
    </citation>
    <scope>NUCLEOTIDE SEQUENCE</scope>
    <source>
        <strain evidence="2">CC99</strain>
    </source>
</reference>
<reference evidence="2" key="3">
    <citation type="submission" date="2021-06" db="EMBL/GenBank/DDBJ databases">
        <title>Genomic Description and Analysis of Intracellular Bacteria, Candidatus Berkiella cookevillensis and Candidatus Berkiella aquae.</title>
        <authorList>
            <person name="Kidane D.T."/>
            <person name="Mehari Y.T."/>
            <person name="Rice F.C."/>
            <person name="Arivett B.A."/>
            <person name="Farone A.L."/>
            <person name="Berk S.G."/>
            <person name="Farone M.B."/>
        </authorList>
    </citation>
    <scope>NUCLEOTIDE SEQUENCE</scope>
    <source>
        <strain evidence="2">CC99</strain>
    </source>
</reference>
<gene>
    <name evidence="1" type="ORF">CC99x_00129</name>
    <name evidence="2" type="ORF">CC99x_006270</name>
</gene>
<evidence type="ECO:0000313" key="1">
    <source>
        <dbReference type="EMBL" id="KRG19908.1"/>
    </source>
</evidence>
<dbReference type="SUPFAM" id="SSF50630">
    <property type="entry name" value="Acid proteases"/>
    <property type="match status" value="1"/>
</dbReference>
<dbReference type="GO" id="GO:0008233">
    <property type="term" value="F:peptidase activity"/>
    <property type="evidence" value="ECO:0007669"/>
    <property type="project" value="UniProtKB-KW"/>
</dbReference>
<dbReference type="Proteomes" id="UP000051494">
    <property type="component" value="Unassembled WGS sequence"/>
</dbReference>
<dbReference type="OrthoDB" id="3449821at2"/>
<keyword evidence="3" id="KW-1185">Reference proteome</keyword>
<proteinExistence type="predicted"/>
<comment type="caution">
    <text evidence="1">The sequence shown here is derived from an EMBL/GenBank/DDBJ whole genome shotgun (WGS) entry which is preliminary data.</text>
</comment>
<dbReference type="EMBL" id="LKHV01000001">
    <property type="protein sequence ID" value="KRG19908.1"/>
    <property type="molecule type" value="Genomic_DNA"/>
</dbReference>
<dbReference type="RefSeq" id="WP_057622594.1">
    <property type="nucleotide sequence ID" value="NZ_LKHV02000001.1"/>
</dbReference>
<sequence>MHRLIQRLTTIATVFISAHSFADTNKATFTYRDDTKTFIPGSHEIKNNLTVNAPIGDNGLMSPIIKIKINGHGPYNFLFDTGFSRSMISKALAEKLQLTKIDTEKVTATTPTQVVNTFQHRYLVEKLQIGDAVIRDYGMVASSGFEDDVQDLKRLKVDGVLSANAFYGLLLTLDYKNEKIHIQNGDLLQESNETIPYAHTSDVPIVNIKLKFDKLKKDVEQTAIIDTGFGAYFFINACNIPEMLNFRGRENLIAYDYLGYEQTKYFAQMYGDIVISDKYTINSPYITFGKVNCEVENPHGLIGRTFFEKYKVTIDQKNSLVKLTKY</sequence>
<dbReference type="Pfam" id="PF13650">
    <property type="entry name" value="Asp_protease_2"/>
    <property type="match status" value="1"/>
</dbReference>
<keyword evidence="2" id="KW-0378">Hydrolase</keyword>
<accession>A0A0Q9YSI9</accession>
<dbReference type="EMBL" id="LKHV02000001">
    <property type="protein sequence ID" value="MCS5708511.1"/>
    <property type="molecule type" value="Genomic_DNA"/>
</dbReference>
<dbReference type="STRING" id="437022.CC99x_00129"/>
<dbReference type="GO" id="GO:0006508">
    <property type="term" value="P:proteolysis"/>
    <property type="evidence" value="ECO:0007669"/>
    <property type="project" value="UniProtKB-KW"/>
</dbReference>
<evidence type="ECO:0000313" key="2">
    <source>
        <dbReference type="EMBL" id="MCS5708511.1"/>
    </source>
</evidence>
<name>A0A0Q9YSI9_9GAMM</name>
<dbReference type="InterPro" id="IPR021109">
    <property type="entry name" value="Peptidase_aspartic_dom_sf"/>
</dbReference>
<evidence type="ECO:0000313" key="3">
    <source>
        <dbReference type="Proteomes" id="UP000051494"/>
    </source>
</evidence>
<protein>
    <submittedName>
        <fullName evidence="2">Retroviral-like aspartic protease family protein</fullName>
    </submittedName>
</protein>
<keyword evidence="2" id="KW-0645">Protease</keyword>
<dbReference type="CDD" id="cd05483">
    <property type="entry name" value="retropepsin_like_bacteria"/>
    <property type="match status" value="1"/>
</dbReference>
<dbReference type="Gene3D" id="2.40.70.10">
    <property type="entry name" value="Acid Proteases"/>
    <property type="match status" value="1"/>
</dbReference>
<organism evidence="1">
    <name type="scientific">Candidatus Berkiella cookevillensis</name>
    <dbReference type="NCBI Taxonomy" id="437022"/>
    <lineage>
        <taxon>Bacteria</taxon>
        <taxon>Pseudomonadati</taxon>
        <taxon>Pseudomonadota</taxon>
        <taxon>Gammaproteobacteria</taxon>
        <taxon>Candidatus Berkiellales</taxon>
        <taxon>Candidatus Berkiellaceae</taxon>
        <taxon>Candidatus Berkiella</taxon>
    </lineage>
</organism>
<dbReference type="InterPro" id="IPR034122">
    <property type="entry name" value="Retropepsin-like_bacterial"/>
</dbReference>
<reference evidence="1" key="1">
    <citation type="submission" date="2015-09" db="EMBL/GenBank/DDBJ databases">
        <title>Draft Genome Sequences of Two Novel Amoeba-resistant Intranuclear Bacteria, Candidatus Berkiella cookevillensis and Candidatus Berkiella aquae.</title>
        <authorList>
            <person name="Mehari Y.T."/>
            <person name="Arivett B.A."/>
            <person name="Farone A.L."/>
            <person name="Gunderson J.H."/>
            <person name="Farone M.B."/>
        </authorList>
    </citation>
    <scope>NUCLEOTIDE SEQUENCE [LARGE SCALE GENOMIC DNA]</scope>
    <source>
        <strain evidence="1">CC99</strain>
    </source>
</reference>
<dbReference type="AlphaFoldDB" id="A0A0Q9YSI9"/>